<evidence type="ECO:0000259" key="2">
    <source>
        <dbReference type="Pfam" id="PF04773"/>
    </source>
</evidence>
<feature type="domain" description="FecR protein" evidence="2">
    <location>
        <begin position="114"/>
        <end position="207"/>
    </location>
</feature>
<feature type="domain" description="Protein FecR C-terminal" evidence="3">
    <location>
        <begin position="251"/>
        <end position="319"/>
    </location>
</feature>
<dbReference type="Gene3D" id="2.60.120.1440">
    <property type="match status" value="1"/>
</dbReference>
<protein>
    <submittedName>
        <fullName evidence="4">FecR domain-containing protein</fullName>
    </submittedName>
</protein>
<sequence>MMINEDLLIRFLEQSCSPQELKEVDEWIQASPENRDQLFELERVWSLKNEWHYAQPAQIDKAYRTFTKKHFKKQATYWPAFLKYAAVLILGVFVGVGAYVTLHEQEITAAMNFVEVPVGERASLRLSDGTFVWLNSGSRLEYPTHFAIDNRQVHLDGEAYFEVSRNESKPFIVQTNNLDVKVLGTKFNISSYDQEETRVTLKEGKVQVDCNAGKESYILHPNEQIIYSEEKGVELMQVDANRISSWTTGDLSFVNEPLEYIVKILERRFDVQIEIDSRSLAEKTFTCTVKHVSTVDQVLDLLQKTQNLTYQKNKEQNYIIHPIN</sequence>
<dbReference type="PIRSF" id="PIRSF018266">
    <property type="entry name" value="FecR"/>
    <property type="match status" value="1"/>
</dbReference>
<dbReference type="Pfam" id="PF04773">
    <property type="entry name" value="FecR"/>
    <property type="match status" value="1"/>
</dbReference>
<evidence type="ECO:0000313" key="4">
    <source>
        <dbReference type="EMBL" id="WWV67828.1"/>
    </source>
</evidence>
<dbReference type="EMBL" id="CP146284">
    <property type="protein sequence ID" value="WWV67828.1"/>
    <property type="molecule type" value="Genomic_DNA"/>
</dbReference>
<dbReference type="Gene3D" id="3.55.50.30">
    <property type="match status" value="1"/>
</dbReference>
<organism evidence="4 5">
    <name type="scientific">Parabacteroides absconsus</name>
    <dbReference type="NCBI Taxonomy" id="2951805"/>
    <lineage>
        <taxon>Bacteria</taxon>
        <taxon>Pseudomonadati</taxon>
        <taxon>Bacteroidota</taxon>
        <taxon>Bacteroidia</taxon>
        <taxon>Bacteroidales</taxon>
        <taxon>Tannerellaceae</taxon>
        <taxon>Parabacteroides</taxon>
    </lineage>
</organism>
<reference evidence="4 5" key="1">
    <citation type="submission" date="2024-02" db="EMBL/GenBank/DDBJ databases">
        <title>Whole genome sequencing of Parabacteroides sp. AD58.</title>
        <authorList>
            <person name="Chaplin A.V."/>
            <person name="Pikina A.P."/>
            <person name="Sokolova S.R."/>
            <person name="Korostin D.O."/>
            <person name="Efimov B.A."/>
        </authorList>
    </citation>
    <scope>NUCLEOTIDE SEQUENCE [LARGE SCALE GENOMIC DNA]</scope>
    <source>
        <strain evidence="4 5">AD58</strain>
    </source>
</reference>
<dbReference type="PANTHER" id="PTHR30273:SF2">
    <property type="entry name" value="PROTEIN FECR"/>
    <property type="match status" value="1"/>
</dbReference>
<dbReference type="Proteomes" id="UP001320603">
    <property type="component" value="Chromosome"/>
</dbReference>
<dbReference type="InterPro" id="IPR012373">
    <property type="entry name" value="Ferrdict_sens_TM"/>
</dbReference>
<dbReference type="InterPro" id="IPR032508">
    <property type="entry name" value="FecR_C"/>
</dbReference>
<keyword evidence="1" id="KW-0812">Transmembrane</keyword>
<evidence type="ECO:0000256" key="1">
    <source>
        <dbReference type="SAM" id="Phobius"/>
    </source>
</evidence>
<evidence type="ECO:0000259" key="3">
    <source>
        <dbReference type="Pfam" id="PF16344"/>
    </source>
</evidence>
<dbReference type="Pfam" id="PF16344">
    <property type="entry name" value="FecR_C"/>
    <property type="match status" value="1"/>
</dbReference>
<proteinExistence type="predicted"/>
<evidence type="ECO:0000313" key="5">
    <source>
        <dbReference type="Proteomes" id="UP001320603"/>
    </source>
</evidence>
<keyword evidence="5" id="KW-1185">Reference proteome</keyword>
<dbReference type="RefSeq" id="WP_251968573.1">
    <property type="nucleotide sequence ID" value="NZ_CP146284.1"/>
</dbReference>
<feature type="transmembrane region" description="Helical" evidence="1">
    <location>
        <begin position="81"/>
        <end position="102"/>
    </location>
</feature>
<dbReference type="PANTHER" id="PTHR30273">
    <property type="entry name" value="PERIPLASMIC SIGNAL SENSOR AND SIGMA FACTOR ACTIVATOR FECR-RELATED"/>
    <property type="match status" value="1"/>
</dbReference>
<dbReference type="InterPro" id="IPR006860">
    <property type="entry name" value="FecR"/>
</dbReference>
<keyword evidence="1" id="KW-0472">Membrane</keyword>
<accession>A0ABZ2IVF9</accession>
<gene>
    <name evidence="4" type="ORF">NEE14_007745</name>
</gene>
<name>A0ABZ2IVF9_9BACT</name>
<keyword evidence="1" id="KW-1133">Transmembrane helix</keyword>